<proteinExistence type="predicted"/>
<accession>A0A015K3Q3</accession>
<reference evidence="2 3" key="1">
    <citation type="submission" date="2014-02" db="EMBL/GenBank/DDBJ databases">
        <title>Single nucleus genome sequencing reveals high similarity among nuclei of an endomycorrhizal fungus.</title>
        <authorList>
            <person name="Lin K."/>
            <person name="Geurts R."/>
            <person name="Zhang Z."/>
            <person name="Limpens E."/>
            <person name="Saunders D.G."/>
            <person name="Mu D."/>
            <person name="Pang E."/>
            <person name="Cao H."/>
            <person name="Cha H."/>
            <person name="Lin T."/>
            <person name="Zhou Q."/>
            <person name="Shang Y."/>
            <person name="Li Y."/>
            <person name="Ivanov S."/>
            <person name="Sharma T."/>
            <person name="Velzen R.V."/>
            <person name="Ruijter N.D."/>
            <person name="Aanen D.K."/>
            <person name="Win J."/>
            <person name="Kamoun S."/>
            <person name="Bisseling T."/>
            <person name="Huang S."/>
        </authorList>
    </citation>
    <scope>NUCLEOTIDE SEQUENCE [LARGE SCALE GENOMIC DNA]</scope>
    <source>
        <strain evidence="3">DAOM197198w</strain>
    </source>
</reference>
<dbReference type="AlphaFoldDB" id="A0A015K3Q3"/>
<organism evidence="2 3">
    <name type="scientific">Rhizophagus irregularis (strain DAOM 197198w)</name>
    <name type="common">Glomus intraradices</name>
    <dbReference type="NCBI Taxonomy" id="1432141"/>
    <lineage>
        <taxon>Eukaryota</taxon>
        <taxon>Fungi</taxon>
        <taxon>Fungi incertae sedis</taxon>
        <taxon>Mucoromycota</taxon>
        <taxon>Glomeromycotina</taxon>
        <taxon>Glomeromycetes</taxon>
        <taxon>Glomerales</taxon>
        <taxon>Glomeraceae</taxon>
        <taxon>Rhizophagus</taxon>
    </lineage>
</organism>
<dbReference type="OrthoDB" id="59699at2759"/>
<dbReference type="EMBL" id="JEMT01024917">
    <property type="protein sequence ID" value="EXX62064.1"/>
    <property type="molecule type" value="Genomic_DNA"/>
</dbReference>
<name>A0A015K3Q3_RHIIW</name>
<dbReference type="PANTHER" id="PTHR33840">
    <property type="match status" value="1"/>
</dbReference>
<keyword evidence="3" id="KW-1185">Reference proteome</keyword>
<dbReference type="SUPFAM" id="SSF53474">
    <property type="entry name" value="alpha/beta-Hydrolases"/>
    <property type="match status" value="1"/>
</dbReference>
<dbReference type="Pfam" id="PF09994">
    <property type="entry name" value="T6SS_Tle1-like_cat"/>
    <property type="match status" value="1"/>
</dbReference>
<evidence type="ECO:0000313" key="3">
    <source>
        <dbReference type="Proteomes" id="UP000022910"/>
    </source>
</evidence>
<dbReference type="Proteomes" id="UP000022910">
    <property type="component" value="Unassembled WGS sequence"/>
</dbReference>
<evidence type="ECO:0000259" key="1">
    <source>
        <dbReference type="Pfam" id="PF09994"/>
    </source>
</evidence>
<protein>
    <recommendedName>
        <fullName evidence="1">T6SS Phospholipase effector Tle1-like catalytic domain-containing protein</fullName>
    </recommendedName>
</protein>
<evidence type="ECO:0000313" key="2">
    <source>
        <dbReference type="EMBL" id="EXX62064.1"/>
    </source>
</evidence>
<dbReference type="STRING" id="1432141.A0A015K3Q3"/>
<dbReference type="InterPro" id="IPR018712">
    <property type="entry name" value="Tle1-like_cat"/>
</dbReference>
<feature type="domain" description="T6SS Phospholipase effector Tle1-like catalytic" evidence="1">
    <location>
        <begin position="3"/>
        <end position="266"/>
    </location>
</feature>
<comment type="caution">
    <text evidence="2">The sequence shown here is derived from an EMBL/GenBank/DDBJ whole genome shotgun (WGS) entry which is preliminary data.</text>
</comment>
<sequence>MGKNIVVLCDGTWNSPMARTNVYVLYRELLERDYKQHVKYIDGVGVGEFGLQFILDGAMALNLDTKIKEGYKFIVEHYNPDDDIWLFGFSRGAYTARCIAGMIRNCGILKIDRDDTSEQIDKRVDFAYEIYRDRGQTYHPEGTGSENFRKTFSYPDSKKKIIKFLGLWDTVGAHGLPGFTVDKGFEYLEFHDETVSGIVNFACQALAIHERVSFFEPSRIYPNSSDTVTVKETWFPGVHMEVGGGTFLTLGGNERIPKATMLWMIEYIVQVGDLLMRDDIETYRTRFSPDIGPSWNIRNFIFDRSNSLIPTLMLRDRDIPLELDPSKKFLRKDLLYRDGDWLLPFGTRSHLLIQYASNTYEKLRKDIEKEGIRLYNNVIYDKDEDEKVFEMAHL</sequence>
<dbReference type="HOGENOM" id="CLU_060162_0_0_1"/>
<gene>
    <name evidence="2" type="ORF">RirG_165300</name>
</gene>
<dbReference type="InterPro" id="IPR029058">
    <property type="entry name" value="AB_hydrolase_fold"/>
</dbReference>
<dbReference type="PANTHER" id="PTHR33840:SF1">
    <property type="entry name" value="TLE1 PHOSPHOLIPASE DOMAIN-CONTAINING PROTEIN"/>
    <property type="match status" value="1"/>
</dbReference>